<evidence type="ECO:0000313" key="6">
    <source>
        <dbReference type="Proteomes" id="UP000030487"/>
    </source>
</evidence>
<evidence type="ECO:0000259" key="4">
    <source>
        <dbReference type="PROSITE" id="PS50995"/>
    </source>
</evidence>
<dbReference type="SUPFAM" id="SSF46785">
    <property type="entry name" value="Winged helix' DNA-binding domain"/>
    <property type="match status" value="1"/>
</dbReference>
<protein>
    <recommendedName>
        <fullName evidence="4">HTH marR-type domain-containing protein</fullName>
    </recommendedName>
</protein>
<sequence length="154" mass="17958">MTRDEVFFELMESIYEVSRITSIYESIPRKYGTDDELYMVEAHTINLIGDKIKTNTSELTQLTDKTKGAISQMVDKLVKKGLVLKYKNPANNREVIIELTEKGQQVYEYHKALDKMEYAKILNRLDEFSTDDFEKFIKISSILSDITRESLKNK</sequence>
<feature type="domain" description="HTH marR-type" evidence="4">
    <location>
        <begin position="7"/>
        <end position="148"/>
    </location>
</feature>
<evidence type="ECO:0000256" key="3">
    <source>
        <dbReference type="ARBA" id="ARBA00023163"/>
    </source>
</evidence>
<dbReference type="InterPro" id="IPR036388">
    <property type="entry name" value="WH-like_DNA-bd_sf"/>
</dbReference>
<dbReference type="InterPro" id="IPR052067">
    <property type="entry name" value="Metal_resp_HTH_trans_reg"/>
</dbReference>
<reference evidence="5 6" key="1">
    <citation type="submission" date="2014-02" db="EMBL/GenBank/DDBJ databases">
        <title>Draft genome sequence of Lysinibacillus boronitolerans NBRC 103108.</title>
        <authorList>
            <person name="Zhang F."/>
            <person name="Wang G."/>
            <person name="Zhang L."/>
        </authorList>
    </citation>
    <scope>NUCLEOTIDE SEQUENCE [LARGE SCALE GENOMIC DNA]</scope>
    <source>
        <strain evidence="5 6">NBRC 103108</strain>
    </source>
</reference>
<dbReference type="Pfam" id="PF01047">
    <property type="entry name" value="MarR"/>
    <property type="match status" value="1"/>
</dbReference>
<evidence type="ECO:0000313" key="5">
    <source>
        <dbReference type="EMBL" id="KGR83054.1"/>
    </source>
</evidence>
<evidence type="ECO:0000256" key="2">
    <source>
        <dbReference type="ARBA" id="ARBA00023125"/>
    </source>
</evidence>
<comment type="caution">
    <text evidence="5">The sequence shown here is derived from an EMBL/GenBank/DDBJ whole genome shotgun (WGS) entry which is preliminary data.</text>
</comment>
<gene>
    <name evidence="5" type="ORF">CD31_16830</name>
</gene>
<dbReference type="PROSITE" id="PS50995">
    <property type="entry name" value="HTH_MARR_2"/>
    <property type="match status" value="1"/>
</dbReference>
<dbReference type="SMART" id="SM00347">
    <property type="entry name" value="HTH_MARR"/>
    <property type="match status" value="1"/>
</dbReference>
<dbReference type="PANTHER" id="PTHR35790">
    <property type="entry name" value="HTH-TYPE TRANSCRIPTIONAL REGULATOR PCHR"/>
    <property type="match status" value="1"/>
</dbReference>
<dbReference type="InterPro" id="IPR000835">
    <property type="entry name" value="HTH_MarR-typ"/>
</dbReference>
<dbReference type="InterPro" id="IPR036390">
    <property type="entry name" value="WH_DNA-bd_sf"/>
</dbReference>
<dbReference type="EMBL" id="JPVR01000078">
    <property type="protein sequence ID" value="KGR83054.1"/>
    <property type="molecule type" value="Genomic_DNA"/>
</dbReference>
<accession>A0ABR4XWD1</accession>
<dbReference type="Proteomes" id="UP000030487">
    <property type="component" value="Unassembled WGS sequence"/>
</dbReference>
<name>A0ABR4XWD1_9BACI</name>
<evidence type="ECO:0000256" key="1">
    <source>
        <dbReference type="ARBA" id="ARBA00023015"/>
    </source>
</evidence>
<dbReference type="Gene3D" id="1.10.10.10">
    <property type="entry name" value="Winged helix-like DNA-binding domain superfamily/Winged helix DNA-binding domain"/>
    <property type="match status" value="1"/>
</dbReference>
<proteinExistence type="predicted"/>
<keyword evidence="3" id="KW-0804">Transcription</keyword>
<dbReference type="RefSeq" id="WP_036079108.1">
    <property type="nucleotide sequence ID" value="NZ_AVCW01000004.1"/>
</dbReference>
<keyword evidence="6" id="KW-1185">Reference proteome</keyword>
<keyword evidence="2" id="KW-0238">DNA-binding</keyword>
<organism evidence="5 6">
    <name type="scientific">Lysinibacillus boronitolerans JCM 21713 = 10a = NBRC 103108</name>
    <dbReference type="NCBI Taxonomy" id="1294264"/>
    <lineage>
        <taxon>Bacteria</taxon>
        <taxon>Bacillati</taxon>
        <taxon>Bacillota</taxon>
        <taxon>Bacilli</taxon>
        <taxon>Bacillales</taxon>
        <taxon>Bacillaceae</taxon>
        <taxon>Lysinibacillus</taxon>
    </lineage>
</organism>
<dbReference type="PANTHER" id="PTHR35790:SF4">
    <property type="entry name" value="HTH-TYPE TRANSCRIPTIONAL REGULATOR PCHR"/>
    <property type="match status" value="1"/>
</dbReference>
<keyword evidence="1" id="KW-0805">Transcription regulation</keyword>